<dbReference type="AlphaFoldDB" id="A0A1E5XNB1"/>
<feature type="region of interest" description="Disordered" evidence="1">
    <location>
        <begin position="791"/>
        <end position="829"/>
    </location>
</feature>
<feature type="non-terminal residue" evidence="3">
    <location>
        <position position="829"/>
    </location>
</feature>
<comment type="caution">
    <text evidence="3">The sequence shown here is derived from an EMBL/GenBank/DDBJ whole genome shotgun (WGS) entry which is preliminary data.</text>
</comment>
<feature type="compositionally biased region" description="Low complexity" evidence="1">
    <location>
        <begin position="813"/>
        <end position="829"/>
    </location>
</feature>
<dbReference type="RefSeq" id="WP_069910668.1">
    <property type="nucleotide sequence ID" value="NZ_LAJE02000232.1"/>
</dbReference>
<evidence type="ECO:0000313" key="4">
    <source>
        <dbReference type="Proteomes" id="UP000095463"/>
    </source>
</evidence>
<dbReference type="InterPro" id="IPR007055">
    <property type="entry name" value="BON_dom"/>
</dbReference>
<evidence type="ECO:0000313" key="3">
    <source>
        <dbReference type="EMBL" id="OEO30110.1"/>
    </source>
</evidence>
<dbReference type="Gene3D" id="3.40.1520.20">
    <property type="match status" value="6"/>
</dbReference>
<keyword evidence="4" id="KW-1185">Reference proteome</keyword>
<name>A0A1E5XNB1_9HYPH</name>
<accession>A0A1E5XNB1</accession>
<feature type="compositionally biased region" description="Low complexity" evidence="1">
    <location>
        <begin position="794"/>
        <end position="805"/>
    </location>
</feature>
<feature type="domain" description="BON" evidence="2">
    <location>
        <begin position="59"/>
        <end position="94"/>
    </location>
</feature>
<protein>
    <recommendedName>
        <fullName evidence="2">BON domain-containing protein</fullName>
    </recommendedName>
</protein>
<gene>
    <name evidence="3" type="ORF">VW23_022970</name>
</gene>
<sequence length="829" mass="84066">MSGIFLRWGVPAFVTVIGGTVAAVATSGSAIPPDLASRASVVIAGPEFEWARLSFDMRDATISGTATTEAMIDAAVAKVAAVHGVRSVTSKVVLAEYVSPFPFIATVDDGVLTLSGGLPDEEARAEILAIAGQGARDETRLMSGAPNRANWVAAVTYALGYATQLDEGEVALADLDLTISGRAKSPEAYAALAATDAADTPSSVTLAYREVQPALVSPFEWRAEYDGRKLSLSGATPSETLVGELEALAPAGTNVSTSLVLASGAPVEFATSAKLLLQNLLKLESGSATISDGTSTLTGSPADAAAAESVRVAMTPSGAAVTLGPPHVSEYWLSAERGGGGIVLDGFVPDAALRDRLEALDNVDAAGLELGRGAPERFESGIDFVLETLRRMSEGHATIQGTVITIEGRAATVADFGAIETRLELGAPQGLILASTTVKPPLATPFTFAAEKTAAGQFSLSGYVPGAAARRALVAGLPAVASDTTVIADGNPADFEAAALKALGVLQLLDRGKLSYDGASWSLSGAVDTPQEAFAAESAFAATGLRTAGWTYAVSLPGAVETAALPVVDPYVWRAQKSANGTIAFTGFLPTEQLKRYLAGHAGANVVDGTTLGAGAPEGFIPAAIGGLDALLELDEGTLAHSAGSWSLTGKLPTTTGRYELETALRAATDTSAWHVAIQAGDAAPVVTPFVWSAVKAADGSFALSGYVPTEEVRRFAAVRAGKVSSDSTLVGSGEPQGFIADSLAGLDALLKLESGEVKYDGKSWSISGQPVYAADADAARAAIATASGGGAGWADALAEPTQVAPQPPPGAAEPAAPAASPVATVPPQ</sequence>
<organism evidence="3 4">
    <name type="scientific">Devosia insulae DS-56</name>
    <dbReference type="NCBI Taxonomy" id="1116389"/>
    <lineage>
        <taxon>Bacteria</taxon>
        <taxon>Pseudomonadati</taxon>
        <taxon>Pseudomonadota</taxon>
        <taxon>Alphaproteobacteria</taxon>
        <taxon>Hyphomicrobiales</taxon>
        <taxon>Devosiaceae</taxon>
        <taxon>Devosia</taxon>
    </lineage>
</organism>
<evidence type="ECO:0000256" key="1">
    <source>
        <dbReference type="SAM" id="MobiDB-lite"/>
    </source>
</evidence>
<dbReference type="Proteomes" id="UP000095463">
    <property type="component" value="Unassembled WGS sequence"/>
</dbReference>
<proteinExistence type="predicted"/>
<reference evidence="3 4" key="1">
    <citation type="journal article" date="2015" name="Genome Announc.">
        <title>Genome Assemblies of Three Soil-Associated Devosia species: D. insulae, D. limi, and D. soli.</title>
        <authorList>
            <person name="Hassan Y.I."/>
            <person name="Lepp D."/>
            <person name="Zhou T."/>
        </authorList>
    </citation>
    <scope>NUCLEOTIDE SEQUENCE [LARGE SCALE GENOMIC DNA]</scope>
    <source>
        <strain evidence="3 4">DS-56</strain>
    </source>
</reference>
<dbReference type="EMBL" id="LAJE02000232">
    <property type="protein sequence ID" value="OEO30110.1"/>
    <property type="molecule type" value="Genomic_DNA"/>
</dbReference>
<dbReference type="Pfam" id="PF04972">
    <property type="entry name" value="BON"/>
    <property type="match status" value="1"/>
</dbReference>
<evidence type="ECO:0000259" key="2">
    <source>
        <dbReference type="Pfam" id="PF04972"/>
    </source>
</evidence>
<dbReference type="OrthoDB" id="5525824at2"/>